<dbReference type="Gene3D" id="3.40.50.2300">
    <property type="match status" value="1"/>
</dbReference>
<keyword evidence="1" id="KW-0902">Two-component regulatory system</keyword>
<comment type="caution">
    <text evidence="5">The sequence shown here is derived from an EMBL/GenBank/DDBJ whole genome shotgun (WGS) entry which is preliminary data.</text>
</comment>
<keyword evidence="6" id="KW-1185">Reference proteome</keyword>
<name>A0A545TBW6_9GAMM</name>
<dbReference type="InterPro" id="IPR001789">
    <property type="entry name" value="Sig_transdc_resp-reg_receiver"/>
</dbReference>
<evidence type="ECO:0000259" key="3">
    <source>
        <dbReference type="PROSITE" id="PS50110"/>
    </source>
</evidence>
<evidence type="ECO:0000256" key="2">
    <source>
        <dbReference type="PROSITE-ProRule" id="PRU00169"/>
    </source>
</evidence>
<accession>A0A545TBW6</accession>
<organism evidence="5 6">
    <name type="scientific">Aliikangiella marina</name>
    <dbReference type="NCBI Taxonomy" id="1712262"/>
    <lineage>
        <taxon>Bacteria</taxon>
        <taxon>Pseudomonadati</taxon>
        <taxon>Pseudomonadota</taxon>
        <taxon>Gammaproteobacteria</taxon>
        <taxon>Oceanospirillales</taxon>
        <taxon>Pleioneaceae</taxon>
        <taxon>Aliikangiella</taxon>
    </lineage>
</organism>
<evidence type="ECO:0000313" key="6">
    <source>
        <dbReference type="Proteomes" id="UP000317839"/>
    </source>
</evidence>
<dbReference type="AlphaFoldDB" id="A0A545TBW6"/>
<evidence type="ECO:0000256" key="1">
    <source>
        <dbReference type="ARBA" id="ARBA00023012"/>
    </source>
</evidence>
<dbReference type="PROSITE" id="PS50930">
    <property type="entry name" value="HTH_LYTTR"/>
    <property type="match status" value="1"/>
</dbReference>
<dbReference type="SMART" id="SM00850">
    <property type="entry name" value="LytTR"/>
    <property type="match status" value="1"/>
</dbReference>
<dbReference type="PANTHER" id="PTHR37299:SF1">
    <property type="entry name" value="STAGE 0 SPORULATION PROTEIN A HOMOLOG"/>
    <property type="match status" value="1"/>
</dbReference>
<dbReference type="Gene3D" id="2.40.50.1020">
    <property type="entry name" value="LytTr DNA-binding domain"/>
    <property type="match status" value="1"/>
</dbReference>
<keyword evidence="2" id="KW-0597">Phosphoprotein</keyword>
<dbReference type="InterPro" id="IPR046947">
    <property type="entry name" value="LytR-like"/>
</dbReference>
<dbReference type="PROSITE" id="PS50110">
    <property type="entry name" value="RESPONSE_REGULATORY"/>
    <property type="match status" value="1"/>
</dbReference>
<dbReference type="InterPro" id="IPR007492">
    <property type="entry name" value="LytTR_DNA-bd_dom"/>
</dbReference>
<feature type="domain" description="Response regulatory" evidence="3">
    <location>
        <begin position="4"/>
        <end position="118"/>
    </location>
</feature>
<feature type="modified residue" description="4-aspartylphosphate" evidence="2">
    <location>
        <position position="55"/>
    </location>
</feature>
<dbReference type="Proteomes" id="UP000317839">
    <property type="component" value="Unassembled WGS sequence"/>
</dbReference>
<protein>
    <submittedName>
        <fullName evidence="5">Response regulator transcription factor</fullName>
    </submittedName>
</protein>
<dbReference type="EMBL" id="VIKR01000002">
    <property type="protein sequence ID" value="TQV74708.1"/>
    <property type="molecule type" value="Genomic_DNA"/>
</dbReference>
<dbReference type="SMART" id="SM00448">
    <property type="entry name" value="REC"/>
    <property type="match status" value="1"/>
</dbReference>
<reference evidence="5 6" key="1">
    <citation type="submission" date="2019-06" db="EMBL/GenBank/DDBJ databases">
        <title>Draft genome of Aliikangiella marina GYP-15.</title>
        <authorList>
            <person name="Wang G."/>
        </authorList>
    </citation>
    <scope>NUCLEOTIDE SEQUENCE [LARGE SCALE GENOMIC DNA]</scope>
    <source>
        <strain evidence="5 6">GYP-15</strain>
    </source>
</reference>
<dbReference type="RefSeq" id="WP_142941322.1">
    <property type="nucleotide sequence ID" value="NZ_VIKR01000002.1"/>
</dbReference>
<evidence type="ECO:0000313" key="5">
    <source>
        <dbReference type="EMBL" id="TQV74708.1"/>
    </source>
</evidence>
<sequence length="251" mass="28436">MNYRAYILDDEPKARENLVASLSKHNNWEILKEFSSSKNVLEQIVVDKPDVVFLDIQMPGESGLELAKKMQKLNSPPLVVFVTAFSDYALTAFDLYALDYLLKPFDNSRVDMCINKLEKVLGNISSHAASLNAQNAWATNDPLERIVIKSSSSLRIIPTEKIKWVAANGNYVDIYHQEGKHLLRGSLKSIYESLSKERFLQIHRGIIVQKNLVRELKTIDDEKFLVTLVDGETLPVGKKYRTALVEALTGR</sequence>
<gene>
    <name evidence="5" type="ORF">FLL45_07030</name>
</gene>
<dbReference type="GO" id="GO:0003677">
    <property type="term" value="F:DNA binding"/>
    <property type="evidence" value="ECO:0007669"/>
    <property type="project" value="InterPro"/>
</dbReference>
<feature type="domain" description="HTH LytTR-type" evidence="4">
    <location>
        <begin position="146"/>
        <end position="250"/>
    </location>
</feature>
<proteinExistence type="predicted"/>
<dbReference type="Pfam" id="PF04397">
    <property type="entry name" value="LytTR"/>
    <property type="match status" value="1"/>
</dbReference>
<dbReference type="PANTHER" id="PTHR37299">
    <property type="entry name" value="TRANSCRIPTIONAL REGULATOR-RELATED"/>
    <property type="match status" value="1"/>
</dbReference>
<dbReference type="OrthoDB" id="236568at2"/>
<dbReference type="Pfam" id="PF00072">
    <property type="entry name" value="Response_reg"/>
    <property type="match status" value="1"/>
</dbReference>
<dbReference type="SUPFAM" id="SSF52172">
    <property type="entry name" value="CheY-like"/>
    <property type="match status" value="1"/>
</dbReference>
<evidence type="ECO:0000259" key="4">
    <source>
        <dbReference type="PROSITE" id="PS50930"/>
    </source>
</evidence>
<dbReference type="InterPro" id="IPR011006">
    <property type="entry name" value="CheY-like_superfamily"/>
</dbReference>
<dbReference type="GO" id="GO:0000156">
    <property type="term" value="F:phosphorelay response regulator activity"/>
    <property type="evidence" value="ECO:0007669"/>
    <property type="project" value="InterPro"/>
</dbReference>